<dbReference type="Proteomes" id="UP001157938">
    <property type="component" value="Unassembled WGS sequence"/>
</dbReference>
<dbReference type="Gene3D" id="6.10.250.1080">
    <property type="match status" value="1"/>
</dbReference>
<name>A0ABN8BY05_9STRA</name>
<feature type="coiled-coil region" evidence="1">
    <location>
        <begin position="93"/>
        <end position="155"/>
    </location>
</feature>
<organism evidence="3 4">
    <name type="scientific">Peronospora farinosa</name>
    <dbReference type="NCBI Taxonomy" id="134698"/>
    <lineage>
        <taxon>Eukaryota</taxon>
        <taxon>Sar</taxon>
        <taxon>Stramenopiles</taxon>
        <taxon>Oomycota</taxon>
        <taxon>Peronosporomycetes</taxon>
        <taxon>Peronosporales</taxon>
        <taxon>Peronosporaceae</taxon>
        <taxon>Peronospora</taxon>
    </lineage>
</organism>
<evidence type="ECO:0000313" key="3">
    <source>
        <dbReference type="EMBL" id="CAH0485786.1"/>
    </source>
</evidence>
<accession>A0ABN8BY05</accession>
<evidence type="ECO:0000313" key="4">
    <source>
        <dbReference type="Proteomes" id="UP001157938"/>
    </source>
</evidence>
<gene>
    <name evidence="3" type="ORF">PFR001_LOCUS1455</name>
</gene>
<evidence type="ECO:0000256" key="1">
    <source>
        <dbReference type="SAM" id="Coils"/>
    </source>
</evidence>
<sequence>MEMMEGGGGGGDGDGGIRNKEKERKKERKRRRRMDQEKRRKRIEETSVWIYFVGAFGRLDTSLDIGNTHVSDLALVESGSKRFCSVIVTQMQTPEHNDDMAKLREQLRHLEQENDDLQSCVRRLKATEEDLSHKIERAEEEAVFAQQELEICQENHEQSDSRSAEQIHDLTAKLQEYQNVVSRLLSVVVIPNETQATGKSLDVEENELELGPCNENTDDTGKANARKVDKNNGHAARFVSDQKWIDMVESLRTEIQTKTEQLQTVEDNYEEFMVASYEVEKALASENTDLKHFIAELQTENAHLQHLLQTERDS</sequence>
<keyword evidence="1" id="KW-0175">Coiled coil</keyword>
<dbReference type="EMBL" id="CAKLBC010000312">
    <property type="protein sequence ID" value="CAH0485786.1"/>
    <property type="molecule type" value="Genomic_DNA"/>
</dbReference>
<proteinExistence type="predicted"/>
<evidence type="ECO:0000256" key="2">
    <source>
        <dbReference type="SAM" id="MobiDB-lite"/>
    </source>
</evidence>
<protein>
    <submittedName>
        <fullName evidence="3">Uncharacterized protein</fullName>
    </submittedName>
</protein>
<keyword evidence="4" id="KW-1185">Reference proteome</keyword>
<feature type="region of interest" description="Disordered" evidence="2">
    <location>
        <begin position="1"/>
        <end position="39"/>
    </location>
</feature>
<comment type="caution">
    <text evidence="3">The sequence shown here is derived from an EMBL/GenBank/DDBJ whole genome shotgun (WGS) entry which is preliminary data.</text>
</comment>
<feature type="compositionally biased region" description="Basic and acidic residues" evidence="2">
    <location>
        <begin position="15"/>
        <end position="24"/>
    </location>
</feature>
<reference evidence="3 4" key="1">
    <citation type="submission" date="2021-11" db="EMBL/GenBank/DDBJ databases">
        <authorList>
            <person name="Islam A."/>
            <person name="Islam S."/>
            <person name="Flora M.S."/>
            <person name="Rahman M."/>
            <person name="Ziaur R.M."/>
            <person name="Epstein J.H."/>
            <person name="Hassan M."/>
            <person name="Klassen M."/>
            <person name="Woodard K."/>
            <person name="Webb A."/>
            <person name="Webby R.J."/>
            <person name="El Zowalaty M.E."/>
        </authorList>
    </citation>
    <scope>NUCLEOTIDE SEQUENCE [LARGE SCALE GENOMIC DNA]</scope>
    <source>
        <strain evidence="3">Pf1</strain>
    </source>
</reference>
<feature type="compositionally biased region" description="Gly residues" evidence="2">
    <location>
        <begin position="1"/>
        <end position="14"/>
    </location>
</feature>